<feature type="transmembrane region" description="Helical" evidence="1">
    <location>
        <begin position="125"/>
        <end position="147"/>
    </location>
</feature>
<dbReference type="AlphaFoldDB" id="A0A2S5CIH2"/>
<evidence type="ECO:0000313" key="3">
    <source>
        <dbReference type="Proteomes" id="UP000237423"/>
    </source>
</evidence>
<evidence type="ECO:0000313" key="2">
    <source>
        <dbReference type="EMBL" id="POZ50601.1"/>
    </source>
</evidence>
<accession>A0A2S5CIH2</accession>
<name>A0A2S5CIH2_9GAMM</name>
<keyword evidence="1" id="KW-0812">Transmembrane</keyword>
<keyword evidence="1" id="KW-0472">Membrane</keyword>
<gene>
    <name evidence="2" type="ORF">AADEFJLK_03494</name>
</gene>
<reference evidence="2 3" key="1">
    <citation type="submission" date="2017-11" db="EMBL/GenBank/DDBJ databases">
        <title>Draft Genome Sequence of Methylobacter psychrotolerans Sph1T, an Obligate Methanotroph from Low-Temperature Environments.</title>
        <authorList>
            <person name="Oshkin I.Y."/>
            <person name="Miroshnikov K."/>
            <person name="Belova S.E."/>
            <person name="Korzhenkov A."/>
            <person name="Toshchakov S.V."/>
            <person name="Dedysh S.N."/>
        </authorList>
    </citation>
    <scope>NUCLEOTIDE SEQUENCE [LARGE SCALE GENOMIC DNA]</scope>
    <source>
        <strain evidence="2 3">Sph1</strain>
    </source>
</reference>
<protein>
    <submittedName>
        <fullName evidence="2">Uncharacterized protein</fullName>
    </submittedName>
</protein>
<dbReference type="EMBL" id="PGFZ01000009">
    <property type="protein sequence ID" value="POZ50601.1"/>
    <property type="molecule type" value="Genomic_DNA"/>
</dbReference>
<dbReference type="Proteomes" id="UP000237423">
    <property type="component" value="Unassembled WGS sequence"/>
</dbReference>
<organism evidence="2 3">
    <name type="scientific">Methylovulum psychrotolerans</name>
    <dbReference type="NCBI Taxonomy" id="1704499"/>
    <lineage>
        <taxon>Bacteria</taxon>
        <taxon>Pseudomonadati</taxon>
        <taxon>Pseudomonadota</taxon>
        <taxon>Gammaproteobacteria</taxon>
        <taxon>Methylococcales</taxon>
        <taxon>Methylococcaceae</taxon>
        <taxon>Methylovulum</taxon>
    </lineage>
</organism>
<dbReference type="RefSeq" id="WP_103975145.1">
    <property type="nucleotide sequence ID" value="NZ_PGFZ01000009.1"/>
</dbReference>
<keyword evidence="1" id="KW-1133">Transmembrane helix</keyword>
<evidence type="ECO:0000256" key="1">
    <source>
        <dbReference type="SAM" id="Phobius"/>
    </source>
</evidence>
<proteinExistence type="predicted"/>
<comment type="caution">
    <text evidence="2">The sequence shown here is derived from an EMBL/GenBank/DDBJ whole genome shotgun (WGS) entry which is preliminary data.</text>
</comment>
<sequence>MLSAISLTETALSSAPLFDGLVSTTARITLLRSGFAVSVPSDEADIAEYIGHFSGLWQRVGDGSTPNPHEVRRQMDCQEAMLYELWNLALLQDFPKATRPDVVQAAVTKSASPLILSRQRQNSPLIIMATGLWTMVLGCVLGLLNWAEYTGHRETMGKRIFQASVTAWVENDPSLGPVGGAIADAATIDLDITHFAVGLANAAFTWAFLHEMGHFYLNHLPAGRTVNYMAAGGVQAETRHYSHLAELEADRFGFGRFLALLPHTQSIREKMPFGPQIDHAPILLLEIIDLAYTITDKPAWRASPTHPPPLVRATALREDNAQALSEPGRDFYAYFHERLLAINTEF</sequence>